<dbReference type="CDD" id="cd17646">
    <property type="entry name" value="A_NRPS_AB3403-like"/>
    <property type="match status" value="1"/>
</dbReference>
<protein>
    <submittedName>
        <fullName evidence="7">Amino acid adenylation domain-containing protein</fullName>
    </submittedName>
</protein>
<comment type="cofactor">
    <cofactor evidence="1">
        <name>pantetheine 4'-phosphate</name>
        <dbReference type="ChEBI" id="CHEBI:47942"/>
    </cofactor>
</comment>
<keyword evidence="8" id="KW-1185">Reference proteome</keyword>
<dbReference type="CDD" id="cd19540">
    <property type="entry name" value="LCL_NRPS-like"/>
    <property type="match status" value="2"/>
</dbReference>
<evidence type="ECO:0000256" key="4">
    <source>
        <dbReference type="ARBA" id="ARBA00022737"/>
    </source>
</evidence>
<dbReference type="PANTHER" id="PTHR45527">
    <property type="entry name" value="NONRIBOSOMAL PEPTIDE SYNTHETASE"/>
    <property type="match status" value="1"/>
</dbReference>
<dbReference type="EMBL" id="JBHTCS010000005">
    <property type="protein sequence ID" value="MFC7446984.1"/>
    <property type="molecule type" value="Genomic_DNA"/>
</dbReference>
<gene>
    <name evidence="7" type="ORF">ACFQS9_03670</name>
</gene>
<evidence type="ECO:0000256" key="1">
    <source>
        <dbReference type="ARBA" id="ARBA00001957"/>
    </source>
</evidence>
<dbReference type="Gene3D" id="2.30.38.10">
    <property type="entry name" value="Luciferase, Domain 3"/>
    <property type="match status" value="3"/>
</dbReference>
<dbReference type="InterPro" id="IPR010060">
    <property type="entry name" value="NRPS_synth"/>
</dbReference>
<dbReference type="Gene3D" id="1.10.1200.10">
    <property type="entry name" value="ACP-like"/>
    <property type="match status" value="4"/>
</dbReference>
<proteinExistence type="predicted"/>
<dbReference type="InterPro" id="IPR020845">
    <property type="entry name" value="AMP-binding_CS"/>
</dbReference>
<dbReference type="InterPro" id="IPR020806">
    <property type="entry name" value="PKS_PP-bd"/>
</dbReference>
<dbReference type="Pfam" id="PF00501">
    <property type="entry name" value="AMP-binding"/>
    <property type="match status" value="3"/>
</dbReference>
<dbReference type="Pfam" id="PF00668">
    <property type="entry name" value="Condensation"/>
    <property type="match status" value="6"/>
</dbReference>
<feature type="non-terminal residue" evidence="7">
    <location>
        <position position="4792"/>
    </location>
</feature>
<dbReference type="Pfam" id="PF00550">
    <property type="entry name" value="PP-binding"/>
    <property type="match status" value="4"/>
</dbReference>
<dbReference type="InterPro" id="IPR036736">
    <property type="entry name" value="ACP-like_sf"/>
</dbReference>
<dbReference type="SUPFAM" id="SSF52777">
    <property type="entry name" value="CoA-dependent acyltransferases"/>
    <property type="match status" value="12"/>
</dbReference>
<organism evidence="7 8">
    <name type="scientific">Rhodococcus daqingensis</name>
    <dbReference type="NCBI Taxonomy" id="2479363"/>
    <lineage>
        <taxon>Bacteria</taxon>
        <taxon>Bacillati</taxon>
        <taxon>Actinomycetota</taxon>
        <taxon>Actinomycetes</taxon>
        <taxon>Mycobacteriales</taxon>
        <taxon>Nocardiaceae</taxon>
        <taxon>Rhodococcus</taxon>
    </lineage>
</organism>
<evidence type="ECO:0000313" key="7">
    <source>
        <dbReference type="EMBL" id="MFC7446984.1"/>
    </source>
</evidence>
<dbReference type="SUPFAM" id="SSF56801">
    <property type="entry name" value="Acetyl-CoA synthetase-like"/>
    <property type="match status" value="4"/>
</dbReference>
<keyword evidence="4" id="KW-0677">Repeat</keyword>
<dbReference type="PANTHER" id="PTHR45527:SF1">
    <property type="entry name" value="FATTY ACID SYNTHASE"/>
    <property type="match status" value="1"/>
</dbReference>
<accession>A0ABW2RU18</accession>
<dbReference type="Gene3D" id="3.30.559.30">
    <property type="entry name" value="Nonribosomal peptide synthetase, condensation domain"/>
    <property type="match status" value="6"/>
</dbReference>
<evidence type="ECO:0000259" key="6">
    <source>
        <dbReference type="PROSITE" id="PS50075"/>
    </source>
</evidence>
<dbReference type="PROSITE" id="PS00455">
    <property type="entry name" value="AMP_BINDING"/>
    <property type="match status" value="3"/>
</dbReference>
<feature type="domain" description="Carrier" evidence="6">
    <location>
        <begin position="49"/>
        <end position="124"/>
    </location>
</feature>
<dbReference type="RefSeq" id="WP_378401698.1">
    <property type="nucleotide sequence ID" value="NZ_JBHTCS010000005.1"/>
</dbReference>
<keyword evidence="5" id="KW-0045">Antibiotic biosynthesis</keyword>
<keyword evidence="3" id="KW-0597">Phosphoprotein</keyword>
<dbReference type="InterPro" id="IPR045851">
    <property type="entry name" value="AMP-bd_C_sf"/>
</dbReference>
<dbReference type="CDD" id="cd19543">
    <property type="entry name" value="DCL_NRPS"/>
    <property type="match status" value="2"/>
</dbReference>
<dbReference type="Gene3D" id="3.30.300.30">
    <property type="match status" value="4"/>
</dbReference>
<feature type="domain" description="Carrier" evidence="6">
    <location>
        <begin position="2185"/>
        <end position="2259"/>
    </location>
</feature>
<dbReference type="SUPFAM" id="SSF47336">
    <property type="entry name" value="ACP-like"/>
    <property type="match status" value="4"/>
</dbReference>
<sequence>EVAGRTLPDYMVPSAVVVLDEFELTPSGKVDRKALPDPDFGSAEESYVAPATVVEEIVAAVYGELLSVPRVSATDSFFALGGDSLVATKVVARVNAATGAALRLRDLFEAPTVAELAARIEHGEGRAEARSELAARPRSGRIPLSLAQSRMWFLNQYDTASPVYNIPMAIRLTGELDTDLLRAALGDVLERHESLRTMFPNTDDGPHQLIVPAAEVDLDVSTATATESELAAELVSFFSQGFDVTTGIPLRVKIVEVDDADVAEHVLAMSIHHISSDGASTAPLARDLVTAYLARTAGEAPRWTPLEVQYADFSIWQREVLGTTDDPKSLASQQIEYWKSALAGIPEVLELPGDRPRPSQQSFRAGSVAFTIDPELRGRLDALAREHGATLFMAVHAALVVFLSRLGNTDDVAIATPVAGRGERQLDDLVGMFVNTLVLRTAIDADASFTELLAQVRETDLGAFGNADVPFEQLVEALNPTRSRAHSPFAQVILGFQNLEQAALELPGLTVSALESGLQVAKFDLQLMMMESDPTGGGGLTAELTYASDLFDESTVVDFATRFLRVLEAVVTAPAQSVGDLSLLDDRERARLAPLSGAPSIAPATLPELLSAAVALNPDAHAVESGDRALTYRQFDEASNRLARKLIAAGVGTEDFVAVALSRSVESVLAVWSIAKTGAAFVPLDLSYPQERIDYLVADSGVRVGLTAASSIEALPDSVNWLTLDDAEFAASVDELSAAPIGDADRLRPLTLASGAYMVYTSGSTGKPKGVLITHTGFANFAAAQREHYSVTRESRTLHFASPSFDGAVLELLLAIGSGATMVIAPPTIYGGQELGDFLRENRVTHAFITTAALATVDPIGLDELTDVAVGGEAVQSELVAKWAPDRRLFDVYGPTETSMVITMSRPMVPGGSINIGGPVRGADAMVLDNRLHPVPVGVPGELYFAGPALGRGYHERFALTADRFVANPFAEDGSRMYRTGDVVRWIEVGGASGATGDDTAALAIEYVGRSDFQLKVRGFRIELGEIDAVLTRHESIEFAATIGHETASSNTVLVAYVLAAAGRSIDRSMLAEYAGVEMPAHMVPSAFVELESIPLTPNGKLDRRALPEPVFESATEFRPPRNPVEEVIAGVFADLLGVDRVSVDQDFFDIGGNSLVATRVVARVNSALGIAMGVRELFDAPTVESLAVAAASMSGRDVNRPALVAQPRTGRIPLSMAQQRMWFLNQFDTNSAAYNIPLGVRLSGALNVEALQQAMFDVLARHESLRTIFPSGPDGPEQRVIATGEASIELARIAVAESELMARAAEFAGRGFDVTKSIPLRAVLFEIDDNDRVLLVVVHHISADGFSMAPLARDVMRAYAARAAGAAPQWHPLPVQYADFALWQREVFGAESDAESAIARQVGHWRQALAGLPDLLALPTDRPRPTVRSTAGDRVRFEVSAEVAAGVDRIARSTGSTSFMVMQAAFAVLLMRLSGSEDIAVGTAVAGRGEEALDPLVGMFVNTLVLRTEVAPADSFATVLGRVREADLDAFSHADVPFERLVEVLNPARSTAYAPLVQVSFGLENLEPVSFELPGLRVTALETDLAEAKDDLGLTLSQLVDADGKSGGLAGVFSFATALFDRESVERISRRYVRILTAAVVDPDLIVGDLDLLEPDEREQATTVPGFEMVPLPDVTLTELIDVAVARTPDAPAFTFEGQTVTFGEFDSRANRLARRLIAAGVGPERRVALVARRSLEMMIGMYAVLKAGGAYVPLDPEQPAERLATVIATADPVCVLTTAADAVSVPAGVMSIEVDAALSEGSGLDDSPLSDCERIAPLRSSDAAYLIFTSGSTGVPKGVTVEHRAVVNFLLWMQGTYGFEASDVGLQKTPTVFDPSVWELFLLFISGARTVIARPDGHRDPEYLIETVRDQGVTILGFVPSMLAVFVGESNLRLPDSVRMVMAGGEALSPELAERVRRITGARLENNYGPSEVTVTSTTHRVDGSETTVVPIGRPSWNTQAYVLDSRLQPAIPGTAGELYLAGAQLARGYHARADLTAERFVANRFGAPGSVMYRTGDVARWNADGALEYLGRTDFQVKVRGLRIELGEIESAFLAHPTVDQAAALAMDTDLGQRLVAYVVGSVGSAPNPGELRAAVAKVLAEYMIPDAITILDALPVTANGKLDRRALPIPEFGSVESVYVAPRTPAEETIAAVFADVLGINRVSVEDSFFALGGDSIMSIQLVTRARSVGLVLTARQVFEHKTAAALALVATMTSDVAQSTLEELPGGGVGELPLTPIMRAGADRGGLLRRFSQSSFVTLPHGIDRATVESTIQSVVDRHDALRLRWNADGSGLTVAEAGSVPAAALVHRVEFASRPGTEEFTALVRGEFEAAVDRLDPTEGVVAQFVWFDPADGAGDTNGRLLMVIHHLAVDGVSWRILLPDFASAWGQLQSGAQPELPEVGTSLRRWAHGLAEAAVSERRTGELGYWRTVLEGTDPTLGSRPVDPAVDVVSATGDVRVEASAETTDALLTAVPRAFGGGVNDGLLAALALAVARWRERRGVTESSTLLDLEGHGREEEAVAGADLSRTVGWFTSLFPVRVDVAGVDLDDAFAGGPAAGQAIKMVKEQLLAVPDRGIGYGLLRYLNTATAAELEGFAAPQIGFNYLGRTGAFEITDEMRDMGWVPVNDGGALGSARDPEMPVTALDINAVVSNTVGVETLSTVFGFATGVLSAEEVAELAELWSAALDAIASHASSPGAGGFTPSDLPLVSLTQAQIEQYEARFPALTDLWSLSPLQYGMFFHAMLAESSVDVYTTQMVLRLSGAVDADRMRRATQALIDRHPSFRTAFVTDDSGAAVQVVLDHAEVQFDVADLSSMDPVERESAGLRIRASEQGRKFDLSSPPLLRFTLLTLDEGEYELMLMSHHIVSDGWSTPLILKELLVLYAAHGDGSVLPAARSYRDFLAWLADRDHERSLRAWTDSLAGVEGPTLLFSGDRGRQQDSVSGQFTTDLSEEFSERLSARARDLGVTPNTMVQSAWAILLGALTGREDTVFGATVSGRPPEIPGVESMVGLFINTVPVRVHLEPTETVAELLARVQLEQTDLLDHHHVGLADIQRAVGEAAMFDTLAVFESFPVDMAGATSETDIAGMRVTGFDGIDAAHYPVTMTASLDSVLHLKFIHATELVDGDAVRTLSARFVRVLETVVSAPGTTVGDIEVTDPAERAALSPVVGPTAEPAIRTLPELLATAAIDRDAPALVSGDRTVSYGELDDRSNALARVLIDRGVGPESFVALALPRSVESQIALWAIAKSGGAFVPMDPAYPADRIEHMVSDSGVVIGLTDAEHVAELPGSTSWLVLDDPEFAAATDRESTAPVTDSDRVDPVSVANAAYMIYTSGSTGLPKGVVVSHVGLSNFATEQRERYSVTATSRALHFSSPSFDASMLELLLAVGAGAAMVIVPPGVYGGTELADIISAGGVTHAFITPGALASVSPEGLDCLQHLVAGGEAVPDNLVDVWAPGRNFYNGYGPTETIIMAAISEALTPGELLTIGGPIRGMSAAVLDRRLRPVPVGVAGELYLAGAQLARGYHDRRALTADRFVANPFGAEGSRMYRTGDVVRWVETGTGLAIEYVGRSDFQVKVRGFRIELGEIDAALSAHESVDFAVTIGRQGPSGATVLVAYVVPVASGTVDVAALTEFVGRSLLAHMVPSAIVVLDAIPLTVNGKVDRKALPEPDFGSSLESFVAPANPVEEILAGLFAEVLGVERVSVTDSFFALGGDSIVSIQLVTRAKAAGVVIKARDVFERKTVAGLAQVATLTSESGGATVLAELEGGGVGEMPLTPIMRWMIERPGGHNRMLMPAFLALPEGIDRSGLVATLGAVFDRHDMLRSSIPQGGAEPLMSIGAPGSVDVDALITRVQFDDGSLPGTTEFDVLAAPAFEDSAAQLDLATGSVVRFVWFDPAPDTEGAGRLLIVAHHLVVDGVSWRILVADLVAAWQFVATGATPELPPVGTSMRRWAHGLVDEANSTVREAEMAYWRTVQGGTDPLLASRPLDPAVDLFASIAEVKVELSEQATDALLTAVPAAVRGGVNDGLLAALAIAVSAWRRDRGVDETSTLIKLEGHGREEDAVRSAGSDGTAVVADLTRTVGWFTSMFPLRLDLSGVDLEDALAGGPAVASAVKAVKEQLLAVPDKGIGYGLLRYLNERTAPELAAHPLPQIGFNYLGQLGGEEPADSAAIGWLPAPKGELSVSAAPDADLPAAAVVDINASVTGSRLSATFAYPPGLIDESEVRELSEFWSRALEAIGRWAAATGSPQFTPSDLPLVSLSQNEIERFEAEYPALADVWSLTPLQEGMLFHSMLAQTSTSLDVYTSQVVIELGGLVDAGRLRAAAQALIDRHPNLRAGFRHDDAGNAVQVIVDGAPVQFREVDLGQHGDEERQRVLDEDRARRFEMSEPPLVRFSLVKRADGTYSLAMTSHHILVDGWSMPLLLKDLIVLYAARGDASVLPPVRSYRDFLEWLSTRDAAASLEQWASSMVGAEEPTLLAPADRGREQSSLPGQVSLHLPAERTGALSGLARELGVTLNTVVQTAWGLVLSRLIGRDDVVFGATVSGRPPALSGVESMVGMFINTLPVHVTVDRAETVTELLLRLQGEQSDLLEHHHVGLQAIQQRTGAGSVFDTITVFESYPVDAASATADADIDGMRLLGVGGVDANTFPLSLYIEAGDRLQLDAKFLTDLFAPDEVETILDRVDRILAAIERDPNARVGDLDVLSDTEYAELDRWNATEHEIPSATLADLFDAQVA</sequence>
<comment type="caution">
    <text evidence="7">The sequence shown here is derived from an EMBL/GenBank/DDBJ whole genome shotgun (WGS) entry which is preliminary data.</text>
</comment>
<name>A0ABW2RU18_9NOCA</name>
<dbReference type="SMART" id="SM00823">
    <property type="entry name" value="PKS_PP"/>
    <property type="match status" value="4"/>
</dbReference>
<dbReference type="Gene3D" id="3.40.50.980">
    <property type="match status" value="6"/>
</dbReference>
<dbReference type="InterPro" id="IPR000873">
    <property type="entry name" value="AMP-dep_synth/lig_dom"/>
</dbReference>
<evidence type="ECO:0000313" key="8">
    <source>
        <dbReference type="Proteomes" id="UP001596484"/>
    </source>
</evidence>
<dbReference type="PROSITE" id="PS50075">
    <property type="entry name" value="CARRIER"/>
    <property type="match status" value="4"/>
</dbReference>
<dbReference type="NCBIfam" id="NF003417">
    <property type="entry name" value="PRK04813.1"/>
    <property type="match status" value="4"/>
</dbReference>
<reference evidence="8" key="1">
    <citation type="journal article" date="2019" name="Int. J. Syst. Evol. Microbiol.">
        <title>The Global Catalogue of Microorganisms (GCM) 10K type strain sequencing project: providing services to taxonomists for standard genome sequencing and annotation.</title>
        <authorList>
            <consortium name="The Broad Institute Genomics Platform"/>
            <consortium name="The Broad Institute Genome Sequencing Center for Infectious Disease"/>
            <person name="Wu L."/>
            <person name="Ma J."/>
        </authorList>
    </citation>
    <scope>NUCLEOTIDE SEQUENCE [LARGE SCALE GENOMIC DNA]</scope>
    <source>
        <strain evidence="8">ICMP 19430</strain>
    </source>
</reference>
<dbReference type="InterPro" id="IPR009081">
    <property type="entry name" value="PP-bd_ACP"/>
</dbReference>
<dbReference type="NCBIfam" id="TIGR01733">
    <property type="entry name" value="AA-adenyl-dom"/>
    <property type="match status" value="3"/>
</dbReference>
<evidence type="ECO:0000256" key="5">
    <source>
        <dbReference type="ARBA" id="ARBA00023194"/>
    </source>
</evidence>
<dbReference type="InterPro" id="IPR023213">
    <property type="entry name" value="CAT-like_dom_sf"/>
</dbReference>
<dbReference type="InterPro" id="IPR006162">
    <property type="entry name" value="Ppantetheine_attach_site"/>
</dbReference>
<dbReference type="NCBIfam" id="TIGR01720">
    <property type="entry name" value="NRPS-para261"/>
    <property type="match status" value="2"/>
</dbReference>
<dbReference type="InterPro" id="IPR001242">
    <property type="entry name" value="Condensation_dom"/>
</dbReference>
<dbReference type="Pfam" id="PF13193">
    <property type="entry name" value="AMP-binding_C"/>
    <property type="match status" value="3"/>
</dbReference>
<keyword evidence="2" id="KW-0596">Phosphopantetheine</keyword>
<feature type="domain" description="Carrier" evidence="6">
    <location>
        <begin position="3732"/>
        <end position="3806"/>
    </location>
</feature>
<dbReference type="Gene3D" id="3.30.559.10">
    <property type="entry name" value="Chloramphenicol acetyltransferase-like domain"/>
    <property type="match status" value="6"/>
</dbReference>
<dbReference type="InterPro" id="IPR025110">
    <property type="entry name" value="AMP-bd_C"/>
</dbReference>
<feature type="non-terminal residue" evidence="7">
    <location>
        <position position="1"/>
    </location>
</feature>
<dbReference type="Proteomes" id="UP001596484">
    <property type="component" value="Unassembled WGS sequence"/>
</dbReference>
<dbReference type="InterPro" id="IPR010071">
    <property type="entry name" value="AA_adenyl_dom"/>
</dbReference>
<dbReference type="PROSITE" id="PS00012">
    <property type="entry name" value="PHOSPHOPANTETHEINE"/>
    <property type="match status" value="4"/>
</dbReference>
<evidence type="ECO:0000256" key="2">
    <source>
        <dbReference type="ARBA" id="ARBA00022450"/>
    </source>
</evidence>
<feature type="domain" description="Carrier" evidence="6">
    <location>
        <begin position="1120"/>
        <end position="1195"/>
    </location>
</feature>
<evidence type="ECO:0000256" key="3">
    <source>
        <dbReference type="ARBA" id="ARBA00022553"/>
    </source>
</evidence>